<reference evidence="2" key="1">
    <citation type="submission" date="2023-10" db="EMBL/GenBank/DDBJ databases">
        <authorList>
            <person name="Chen Y."/>
            <person name="Shah S."/>
            <person name="Dougan E. K."/>
            <person name="Thang M."/>
            <person name="Chan C."/>
        </authorList>
    </citation>
    <scope>NUCLEOTIDE SEQUENCE [LARGE SCALE GENOMIC DNA]</scope>
</reference>
<accession>A0ABN9XMM8</accession>
<evidence type="ECO:0000256" key="1">
    <source>
        <dbReference type="SAM" id="MobiDB-lite"/>
    </source>
</evidence>
<dbReference type="Proteomes" id="UP001189429">
    <property type="component" value="Unassembled WGS sequence"/>
</dbReference>
<evidence type="ECO:0000313" key="2">
    <source>
        <dbReference type="EMBL" id="CAK0899773.1"/>
    </source>
</evidence>
<protein>
    <submittedName>
        <fullName evidence="2">Uncharacterized protein</fullName>
    </submittedName>
</protein>
<evidence type="ECO:0000313" key="3">
    <source>
        <dbReference type="Proteomes" id="UP001189429"/>
    </source>
</evidence>
<feature type="region of interest" description="Disordered" evidence="1">
    <location>
        <begin position="1"/>
        <end position="28"/>
    </location>
</feature>
<comment type="caution">
    <text evidence="2">The sequence shown here is derived from an EMBL/GenBank/DDBJ whole genome shotgun (WGS) entry which is preliminary data.</text>
</comment>
<gene>
    <name evidence="2" type="ORF">PCOR1329_LOCUS77211</name>
</gene>
<sequence>SKTAGAAEDKKRKADAEETKTAPKRPKKACDAISTTVGGLDKLYAECSDPGVAECALSRRAQTAEATSATIAAAHDALNAAIEAKQC</sequence>
<dbReference type="EMBL" id="CAUYUJ010020662">
    <property type="protein sequence ID" value="CAK0899773.1"/>
    <property type="molecule type" value="Genomic_DNA"/>
</dbReference>
<name>A0ABN9XMM8_9DINO</name>
<feature type="non-terminal residue" evidence="2">
    <location>
        <position position="1"/>
    </location>
</feature>
<feature type="compositionally biased region" description="Basic and acidic residues" evidence="1">
    <location>
        <begin position="7"/>
        <end position="21"/>
    </location>
</feature>
<organism evidence="2 3">
    <name type="scientific">Prorocentrum cordatum</name>
    <dbReference type="NCBI Taxonomy" id="2364126"/>
    <lineage>
        <taxon>Eukaryota</taxon>
        <taxon>Sar</taxon>
        <taxon>Alveolata</taxon>
        <taxon>Dinophyceae</taxon>
        <taxon>Prorocentrales</taxon>
        <taxon>Prorocentraceae</taxon>
        <taxon>Prorocentrum</taxon>
    </lineage>
</organism>
<keyword evidence="3" id="KW-1185">Reference proteome</keyword>
<proteinExistence type="predicted"/>
<feature type="non-terminal residue" evidence="2">
    <location>
        <position position="87"/>
    </location>
</feature>